<accession>A0A0F9J3V9</accession>
<reference evidence="1" key="1">
    <citation type="journal article" date="2015" name="Nature">
        <title>Complex archaea that bridge the gap between prokaryotes and eukaryotes.</title>
        <authorList>
            <person name="Spang A."/>
            <person name="Saw J.H."/>
            <person name="Jorgensen S.L."/>
            <person name="Zaremba-Niedzwiedzka K."/>
            <person name="Martijn J."/>
            <person name="Lind A.E."/>
            <person name="van Eijk R."/>
            <person name="Schleper C."/>
            <person name="Guy L."/>
            <person name="Ettema T.J."/>
        </authorList>
    </citation>
    <scope>NUCLEOTIDE SEQUENCE</scope>
</reference>
<comment type="caution">
    <text evidence="1">The sequence shown here is derived from an EMBL/GenBank/DDBJ whole genome shotgun (WGS) entry which is preliminary data.</text>
</comment>
<sequence length="144" mass="15629">MLQRGKRIFRSPKHRARYVAVAVPPVPVSSYVDEIPPDGVVCRFQVPRDGQIGPLLLHAEVAPSGANRASMKVELIRSSGTVTREFQFNPGDNEIAGPVAVIKGDRVAVSIVKQSPTDVVTGIWVTLTVYPTLTHADVKKFGET</sequence>
<organism evidence="1">
    <name type="scientific">marine sediment metagenome</name>
    <dbReference type="NCBI Taxonomy" id="412755"/>
    <lineage>
        <taxon>unclassified sequences</taxon>
        <taxon>metagenomes</taxon>
        <taxon>ecological metagenomes</taxon>
    </lineage>
</organism>
<evidence type="ECO:0000313" key="1">
    <source>
        <dbReference type="EMBL" id="KKM64228.1"/>
    </source>
</evidence>
<name>A0A0F9J3V9_9ZZZZ</name>
<gene>
    <name evidence="1" type="ORF">LCGC14_1503500</name>
</gene>
<proteinExistence type="predicted"/>
<dbReference type="EMBL" id="LAZR01010943">
    <property type="protein sequence ID" value="KKM64228.1"/>
    <property type="molecule type" value="Genomic_DNA"/>
</dbReference>
<dbReference type="AlphaFoldDB" id="A0A0F9J3V9"/>
<protein>
    <submittedName>
        <fullName evidence="1">Uncharacterized protein</fullName>
    </submittedName>
</protein>